<dbReference type="InterPro" id="IPR004437">
    <property type="entry name" value="ParB/RepB/Spo0J"/>
</dbReference>
<dbReference type="NCBIfam" id="TIGR00180">
    <property type="entry name" value="parB_part"/>
    <property type="match status" value="1"/>
</dbReference>
<dbReference type="SUPFAM" id="SSF110849">
    <property type="entry name" value="ParB/Sulfiredoxin"/>
    <property type="match status" value="1"/>
</dbReference>
<evidence type="ECO:0000256" key="3">
    <source>
        <dbReference type="ARBA" id="ARBA00023125"/>
    </source>
</evidence>
<evidence type="ECO:0000256" key="2">
    <source>
        <dbReference type="ARBA" id="ARBA00022829"/>
    </source>
</evidence>
<feature type="domain" description="ParB-like N-terminal" evidence="5">
    <location>
        <begin position="22"/>
        <end position="112"/>
    </location>
</feature>
<dbReference type="RefSeq" id="WP_025228244.1">
    <property type="nucleotide sequence ID" value="NZ_CP007139.1"/>
</dbReference>
<feature type="region of interest" description="Disordered" evidence="4">
    <location>
        <begin position="208"/>
        <end position="230"/>
    </location>
</feature>
<dbReference type="eggNOG" id="COG1475">
    <property type="taxonomic scope" value="Bacteria"/>
</dbReference>
<dbReference type="GO" id="GO:0005694">
    <property type="term" value="C:chromosome"/>
    <property type="evidence" value="ECO:0007669"/>
    <property type="project" value="TreeGrafter"/>
</dbReference>
<dbReference type="PANTHER" id="PTHR33375">
    <property type="entry name" value="CHROMOSOME-PARTITIONING PROTEIN PARB-RELATED"/>
    <property type="match status" value="1"/>
</dbReference>
<keyword evidence="3" id="KW-0238">DNA-binding</keyword>
<dbReference type="Proteomes" id="UP000027982">
    <property type="component" value="Chromosome"/>
</dbReference>
<dbReference type="GO" id="GO:0003677">
    <property type="term" value="F:DNA binding"/>
    <property type="evidence" value="ECO:0007669"/>
    <property type="project" value="UniProtKB-KW"/>
</dbReference>
<evidence type="ECO:0000313" key="7">
    <source>
        <dbReference type="Proteomes" id="UP000027982"/>
    </source>
</evidence>
<dbReference type="FunFam" id="3.90.1530.30:FF:000001">
    <property type="entry name" value="Chromosome partitioning protein ParB"/>
    <property type="match status" value="1"/>
</dbReference>
<name>A0A068NWH5_FIMGI</name>
<comment type="similarity">
    <text evidence="1">Belongs to the ParB family.</text>
</comment>
<evidence type="ECO:0000313" key="6">
    <source>
        <dbReference type="EMBL" id="AIE87878.1"/>
    </source>
</evidence>
<dbReference type="InterPro" id="IPR057240">
    <property type="entry name" value="ParB_dimer_C"/>
</dbReference>
<dbReference type="InterPro" id="IPR041468">
    <property type="entry name" value="HTH_ParB/Spo0J"/>
</dbReference>
<evidence type="ECO:0000259" key="5">
    <source>
        <dbReference type="SMART" id="SM00470"/>
    </source>
</evidence>
<dbReference type="Pfam" id="PF02195">
    <property type="entry name" value="ParB_N"/>
    <property type="match status" value="1"/>
</dbReference>
<dbReference type="STRING" id="661478.OP10G_4510"/>
<dbReference type="Pfam" id="PF23552">
    <property type="entry name" value="ParB_C"/>
    <property type="match status" value="1"/>
</dbReference>
<dbReference type="OrthoDB" id="9802051at2"/>
<protein>
    <submittedName>
        <fullName evidence="6">Stage 0 sporulation protein J</fullName>
    </submittedName>
</protein>
<dbReference type="Gene3D" id="1.10.10.2830">
    <property type="match status" value="1"/>
</dbReference>
<gene>
    <name evidence="6" type="ORF">OP10G_4510</name>
</gene>
<dbReference type="SUPFAM" id="SSF109709">
    <property type="entry name" value="KorB DNA-binding domain-like"/>
    <property type="match status" value="1"/>
</dbReference>
<sequence>MRRTLGKGLKDLLGEQLEGTASDISVDDIEPNARQPRTHFDKEALQELADSIREHGILQPLLVRPRAEGKYELIAGERRLRASKLAGLKTVPVLMRSAGNQNSLELALIENIQRENINPVECARAYRRLIDEFDLTQEQVAEKVGKSRTGVANTVRLLRLPKRIIDGLEGGRISEGHARALLAFDSEPQQLAIYDQIIEKGLTVREVEKASKPREVPRTKAEPPEQDPNDAALQDALSTFLGTPTKLVRGEVGGKLVVEFYSDDDLTRVLDVLGFRL</sequence>
<evidence type="ECO:0000256" key="1">
    <source>
        <dbReference type="ARBA" id="ARBA00006295"/>
    </source>
</evidence>
<dbReference type="InterPro" id="IPR036086">
    <property type="entry name" value="ParB/Sulfiredoxin_sf"/>
</dbReference>
<dbReference type="HOGENOM" id="CLU_023853_0_0_0"/>
<keyword evidence="7" id="KW-1185">Reference proteome</keyword>
<dbReference type="PANTHER" id="PTHR33375:SF1">
    <property type="entry name" value="CHROMOSOME-PARTITIONING PROTEIN PARB-RELATED"/>
    <property type="match status" value="1"/>
</dbReference>
<dbReference type="InterPro" id="IPR050336">
    <property type="entry name" value="Chromosome_partition/occlusion"/>
</dbReference>
<dbReference type="GO" id="GO:0007059">
    <property type="term" value="P:chromosome segregation"/>
    <property type="evidence" value="ECO:0007669"/>
    <property type="project" value="UniProtKB-KW"/>
</dbReference>
<dbReference type="Gene3D" id="3.90.1530.30">
    <property type="match status" value="1"/>
</dbReference>
<dbReference type="CDD" id="cd16393">
    <property type="entry name" value="SPO0J_N"/>
    <property type="match status" value="1"/>
</dbReference>
<accession>A0A068NWH5</accession>
<proteinExistence type="inferred from homology"/>
<dbReference type="EMBL" id="CP007139">
    <property type="protein sequence ID" value="AIE87878.1"/>
    <property type="molecule type" value="Genomic_DNA"/>
</dbReference>
<dbReference type="FunFam" id="1.10.10.2830:FF:000001">
    <property type="entry name" value="Chromosome partitioning protein ParB"/>
    <property type="match status" value="1"/>
</dbReference>
<dbReference type="KEGG" id="fgi:OP10G_4510"/>
<dbReference type="Pfam" id="PF17762">
    <property type="entry name" value="HTH_ParB"/>
    <property type="match status" value="1"/>
</dbReference>
<reference evidence="6 7" key="1">
    <citation type="journal article" date="2014" name="PLoS ONE">
        <title>The first complete genome sequence of the class fimbriimonadia in the phylum armatimonadetes.</title>
        <authorList>
            <person name="Hu Z.Y."/>
            <person name="Wang Y.Z."/>
            <person name="Im W.T."/>
            <person name="Wang S.Y."/>
            <person name="Zhao G.P."/>
            <person name="Zheng H.J."/>
            <person name="Quan Z.X."/>
        </authorList>
    </citation>
    <scope>NUCLEOTIDE SEQUENCE [LARGE SCALE GENOMIC DNA]</scope>
    <source>
        <strain evidence="6">Gsoil 348</strain>
    </source>
</reference>
<keyword evidence="2" id="KW-0159">Chromosome partition</keyword>
<evidence type="ECO:0000256" key="4">
    <source>
        <dbReference type="SAM" id="MobiDB-lite"/>
    </source>
</evidence>
<organism evidence="6 7">
    <name type="scientific">Fimbriimonas ginsengisoli Gsoil 348</name>
    <dbReference type="NCBI Taxonomy" id="661478"/>
    <lineage>
        <taxon>Bacteria</taxon>
        <taxon>Bacillati</taxon>
        <taxon>Armatimonadota</taxon>
        <taxon>Fimbriimonadia</taxon>
        <taxon>Fimbriimonadales</taxon>
        <taxon>Fimbriimonadaceae</taxon>
        <taxon>Fimbriimonas</taxon>
    </lineage>
</organism>
<dbReference type="SMART" id="SM00470">
    <property type="entry name" value="ParB"/>
    <property type="match status" value="1"/>
</dbReference>
<feature type="compositionally biased region" description="Basic and acidic residues" evidence="4">
    <location>
        <begin position="208"/>
        <end position="223"/>
    </location>
</feature>
<dbReference type="InterPro" id="IPR003115">
    <property type="entry name" value="ParB_N"/>
</dbReference>
<dbReference type="AlphaFoldDB" id="A0A068NWH5"/>